<dbReference type="PANTHER" id="PTHR35871">
    <property type="entry name" value="EXPRESSED PROTEIN"/>
    <property type="match status" value="1"/>
</dbReference>
<evidence type="ECO:0000313" key="1">
    <source>
        <dbReference type="EMBL" id="KIK91814.1"/>
    </source>
</evidence>
<protein>
    <submittedName>
        <fullName evidence="1">Uncharacterized protein</fullName>
    </submittedName>
</protein>
<keyword evidence="2" id="KW-1185">Reference proteome</keyword>
<sequence length="212" mass="23735">MGILDEHYHDEDHVLIFDSATTHLKHADNALSARKMPKGIPKSGGNWGVEVNQVNANGKAVYSADGKVCKIKVAMSDGRFDNGTAQPLYCPPNDLHGPKGVFKGMAVILEEHKQKDPLKFTVPDYTKLKAQCGKNFDCQKDQINCCCRQILYTQPDFVGVESLLEMLCKACGYQVLFLPEFHCELNFIEQCWGFAKQLYQQFPASSKEADLE</sequence>
<dbReference type="Proteomes" id="UP000054538">
    <property type="component" value="Unassembled WGS sequence"/>
</dbReference>
<organism evidence="1 2">
    <name type="scientific">Paxillus rubicundulus Ve08.2h10</name>
    <dbReference type="NCBI Taxonomy" id="930991"/>
    <lineage>
        <taxon>Eukaryota</taxon>
        <taxon>Fungi</taxon>
        <taxon>Dikarya</taxon>
        <taxon>Basidiomycota</taxon>
        <taxon>Agaricomycotina</taxon>
        <taxon>Agaricomycetes</taxon>
        <taxon>Agaricomycetidae</taxon>
        <taxon>Boletales</taxon>
        <taxon>Paxilineae</taxon>
        <taxon>Paxillaceae</taxon>
        <taxon>Paxillus</taxon>
    </lineage>
</organism>
<evidence type="ECO:0000313" key="2">
    <source>
        <dbReference type="Proteomes" id="UP000054538"/>
    </source>
</evidence>
<dbReference type="EMBL" id="KN825344">
    <property type="protein sequence ID" value="KIK91814.1"/>
    <property type="molecule type" value="Genomic_DNA"/>
</dbReference>
<dbReference type="HOGENOM" id="CLU_005726_0_2_1"/>
<dbReference type="OrthoDB" id="10039611at2759"/>
<proteinExistence type="predicted"/>
<gene>
    <name evidence="1" type="ORF">PAXRUDRAFT_13580</name>
</gene>
<reference evidence="1 2" key="1">
    <citation type="submission" date="2014-04" db="EMBL/GenBank/DDBJ databases">
        <authorList>
            <consortium name="DOE Joint Genome Institute"/>
            <person name="Kuo A."/>
            <person name="Kohler A."/>
            <person name="Jargeat P."/>
            <person name="Nagy L.G."/>
            <person name="Floudas D."/>
            <person name="Copeland A."/>
            <person name="Barry K.W."/>
            <person name="Cichocki N."/>
            <person name="Veneault-Fourrey C."/>
            <person name="LaButti K."/>
            <person name="Lindquist E.A."/>
            <person name="Lipzen A."/>
            <person name="Lundell T."/>
            <person name="Morin E."/>
            <person name="Murat C."/>
            <person name="Sun H."/>
            <person name="Tunlid A."/>
            <person name="Henrissat B."/>
            <person name="Grigoriev I.V."/>
            <person name="Hibbett D.S."/>
            <person name="Martin F."/>
            <person name="Nordberg H.P."/>
            <person name="Cantor M.N."/>
            <person name="Hua S.X."/>
        </authorList>
    </citation>
    <scope>NUCLEOTIDE SEQUENCE [LARGE SCALE GENOMIC DNA]</scope>
    <source>
        <strain evidence="1 2">Ve08.2h10</strain>
    </source>
</reference>
<dbReference type="PANTHER" id="PTHR35871:SF1">
    <property type="entry name" value="CXC1-LIKE CYSTEINE CLUSTER ASSOCIATED WITH KDZ TRANSPOSASES DOMAIN-CONTAINING PROTEIN"/>
    <property type="match status" value="1"/>
</dbReference>
<reference evidence="2" key="2">
    <citation type="submission" date="2015-01" db="EMBL/GenBank/DDBJ databases">
        <title>Evolutionary Origins and Diversification of the Mycorrhizal Mutualists.</title>
        <authorList>
            <consortium name="DOE Joint Genome Institute"/>
            <consortium name="Mycorrhizal Genomics Consortium"/>
            <person name="Kohler A."/>
            <person name="Kuo A."/>
            <person name="Nagy L.G."/>
            <person name="Floudas D."/>
            <person name="Copeland A."/>
            <person name="Barry K.W."/>
            <person name="Cichocki N."/>
            <person name="Veneault-Fourrey C."/>
            <person name="LaButti K."/>
            <person name="Lindquist E.A."/>
            <person name="Lipzen A."/>
            <person name="Lundell T."/>
            <person name="Morin E."/>
            <person name="Murat C."/>
            <person name="Riley R."/>
            <person name="Ohm R."/>
            <person name="Sun H."/>
            <person name="Tunlid A."/>
            <person name="Henrissat B."/>
            <person name="Grigoriev I.V."/>
            <person name="Hibbett D.S."/>
            <person name="Martin F."/>
        </authorList>
    </citation>
    <scope>NUCLEOTIDE SEQUENCE [LARGE SCALE GENOMIC DNA]</scope>
    <source>
        <strain evidence="2">Ve08.2h10</strain>
    </source>
</reference>
<dbReference type="InParanoid" id="A0A0D0DYN6"/>
<dbReference type="STRING" id="930991.A0A0D0DYN6"/>
<name>A0A0D0DYN6_9AGAM</name>
<accession>A0A0D0DYN6</accession>
<dbReference type="AlphaFoldDB" id="A0A0D0DYN6"/>